<proteinExistence type="predicted"/>
<keyword evidence="1" id="KW-0472">Membrane</keyword>
<dbReference type="AlphaFoldDB" id="A0A940SWR0"/>
<evidence type="ECO:0000313" key="2">
    <source>
        <dbReference type="EMBL" id="MBP1043545.1"/>
    </source>
</evidence>
<keyword evidence="3" id="KW-1185">Reference proteome</keyword>
<dbReference type="Proteomes" id="UP000674938">
    <property type="component" value="Unassembled WGS sequence"/>
</dbReference>
<feature type="transmembrane region" description="Helical" evidence="1">
    <location>
        <begin position="220"/>
        <end position="239"/>
    </location>
</feature>
<accession>A0A940SWR0</accession>
<reference evidence="2" key="1">
    <citation type="submission" date="2020-12" db="EMBL/GenBank/DDBJ databases">
        <title>Vagococcus allomyrinae sp. nov. and Enterococcus lavae sp. nov., isolated from the larvae of Allomyrina dichotoma.</title>
        <authorList>
            <person name="Lee S.D."/>
        </authorList>
    </citation>
    <scope>NUCLEOTIDE SEQUENCE</scope>
    <source>
        <strain evidence="2">BWB3-3</strain>
    </source>
</reference>
<evidence type="ECO:0000256" key="1">
    <source>
        <dbReference type="SAM" id="Phobius"/>
    </source>
</evidence>
<dbReference type="EMBL" id="JAEEGA010000017">
    <property type="protein sequence ID" value="MBP1043545.1"/>
    <property type="molecule type" value="Genomic_DNA"/>
</dbReference>
<gene>
    <name evidence="2" type="ORF">I6N95_21190</name>
</gene>
<dbReference type="RefSeq" id="WP_209531355.1">
    <property type="nucleotide sequence ID" value="NZ_JAEEGA010000017.1"/>
</dbReference>
<feature type="transmembrane region" description="Helical" evidence="1">
    <location>
        <begin position="60"/>
        <end position="80"/>
    </location>
</feature>
<comment type="caution">
    <text evidence="2">The sequence shown here is derived from an EMBL/GenBank/DDBJ whole genome shotgun (WGS) entry which is preliminary data.</text>
</comment>
<sequence length="247" mass="28397">MINYLKSESFRLRKTRSTYLIGLLILLIPLPPLIMSYYYGTIDDSFLYNNTAFFFRFTRLSLVSIPFFIPFIANTLFANVQRYGVLKNDVAYGISRRTIYFSKFLMTALFSFAIGVLVLIIFTGTSLLLLTRNGQVEGPNFAKAVFAATPLLLAALAVNHMMVFACTKIENSYLGYYLIVIIIPILLGYLAQVMPAIDKISGLFLYIRLSENYWQQPQDILINWLYFIGYFVLFSFIGIKQFNQQEI</sequence>
<name>A0A940SWR0_9ENTE</name>
<protein>
    <submittedName>
        <fullName evidence="2">ABC transporter permease</fullName>
    </submittedName>
</protein>
<feature type="transmembrane region" description="Helical" evidence="1">
    <location>
        <begin position="100"/>
        <end position="124"/>
    </location>
</feature>
<feature type="transmembrane region" description="Helical" evidence="1">
    <location>
        <begin position="173"/>
        <end position="191"/>
    </location>
</feature>
<organism evidence="2 3">
    <name type="scientific">Vagococcus allomyrinae</name>
    <dbReference type="NCBI Taxonomy" id="2794353"/>
    <lineage>
        <taxon>Bacteria</taxon>
        <taxon>Bacillati</taxon>
        <taxon>Bacillota</taxon>
        <taxon>Bacilli</taxon>
        <taxon>Lactobacillales</taxon>
        <taxon>Enterococcaceae</taxon>
        <taxon>Vagococcus</taxon>
    </lineage>
</organism>
<feature type="transmembrane region" description="Helical" evidence="1">
    <location>
        <begin position="144"/>
        <end position="166"/>
    </location>
</feature>
<evidence type="ECO:0000313" key="3">
    <source>
        <dbReference type="Proteomes" id="UP000674938"/>
    </source>
</evidence>
<keyword evidence="1" id="KW-1133">Transmembrane helix</keyword>
<keyword evidence="1" id="KW-0812">Transmembrane</keyword>
<feature type="transmembrane region" description="Helical" evidence="1">
    <location>
        <begin position="20"/>
        <end position="40"/>
    </location>
</feature>
<dbReference type="Pfam" id="PF12730">
    <property type="entry name" value="ABC2_membrane_4"/>
    <property type="match status" value="1"/>
</dbReference>